<dbReference type="HOGENOM" id="CLU_001265_30_13_1"/>
<dbReference type="InterPro" id="IPR020846">
    <property type="entry name" value="MFS_dom"/>
</dbReference>
<proteinExistence type="inferred from homology"/>
<dbReference type="NCBIfam" id="TIGR00879">
    <property type="entry name" value="SP"/>
    <property type="match status" value="1"/>
</dbReference>
<accession>W9YAN2</accession>
<dbReference type="SUPFAM" id="SSF103473">
    <property type="entry name" value="MFS general substrate transporter"/>
    <property type="match status" value="1"/>
</dbReference>
<dbReference type="Pfam" id="PF00083">
    <property type="entry name" value="Sugar_tr"/>
    <property type="match status" value="1"/>
</dbReference>
<dbReference type="GO" id="GO:0016020">
    <property type="term" value="C:membrane"/>
    <property type="evidence" value="ECO:0007669"/>
    <property type="project" value="UniProtKB-SubCell"/>
</dbReference>
<dbReference type="InterPro" id="IPR003663">
    <property type="entry name" value="Sugar/inositol_transpt"/>
</dbReference>
<keyword evidence="4 8" id="KW-0812">Transmembrane</keyword>
<feature type="transmembrane region" description="Helical" evidence="8">
    <location>
        <begin position="392"/>
        <end position="411"/>
    </location>
</feature>
<evidence type="ECO:0000256" key="1">
    <source>
        <dbReference type="ARBA" id="ARBA00004141"/>
    </source>
</evidence>
<keyword evidence="3 7" id="KW-0813">Transport</keyword>
<dbReference type="Proteomes" id="UP000019478">
    <property type="component" value="Unassembled WGS sequence"/>
</dbReference>
<comment type="caution">
    <text evidence="10">The sequence shown here is derived from an EMBL/GenBank/DDBJ whole genome shotgun (WGS) entry which is preliminary data.</text>
</comment>
<evidence type="ECO:0000256" key="7">
    <source>
        <dbReference type="RuleBase" id="RU003346"/>
    </source>
</evidence>
<feature type="domain" description="Major facilitator superfamily (MFS) profile" evidence="9">
    <location>
        <begin position="37"/>
        <end position="478"/>
    </location>
</feature>
<feature type="transmembrane region" description="Helical" evidence="8">
    <location>
        <begin position="34"/>
        <end position="59"/>
    </location>
</feature>
<dbReference type="GO" id="GO:0005351">
    <property type="term" value="F:carbohydrate:proton symporter activity"/>
    <property type="evidence" value="ECO:0007669"/>
    <property type="project" value="TreeGrafter"/>
</dbReference>
<evidence type="ECO:0000256" key="6">
    <source>
        <dbReference type="ARBA" id="ARBA00023136"/>
    </source>
</evidence>
<feature type="transmembrane region" description="Helical" evidence="8">
    <location>
        <begin position="109"/>
        <end position="133"/>
    </location>
</feature>
<dbReference type="InterPro" id="IPR005828">
    <property type="entry name" value="MFS_sugar_transport-like"/>
</dbReference>
<evidence type="ECO:0000256" key="8">
    <source>
        <dbReference type="SAM" id="Phobius"/>
    </source>
</evidence>
<dbReference type="PANTHER" id="PTHR48022:SF11">
    <property type="entry name" value="MONOSACCHARIDE TRANSPORTER (HXT8), PUTATIVE (AFU_ORTHOLOGUE AFUA_2G08120)-RELATED"/>
    <property type="match status" value="1"/>
</dbReference>
<feature type="transmembrane region" description="Helical" evidence="8">
    <location>
        <begin position="327"/>
        <end position="347"/>
    </location>
</feature>
<feature type="transmembrane region" description="Helical" evidence="8">
    <location>
        <begin position="79"/>
        <end position="97"/>
    </location>
</feature>
<dbReference type="Gene3D" id="1.20.1250.20">
    <property type="entry name" value="MFS general substrate transporter like domains"/>
    <property type="match status" value="1"/>
</dbReference>
<dbReference type="PANTHER" id="PTHR48022">
    <property type="entry name" value="PLASTIDIC GLUCOSE TRANSPORTER 4"/>
    <property type="match status" value="1"/>
</dbReference>
<feature type="transmembrane region" description="Helical" evidence="8">
    <location>
        <begin position="423"/>
        <end position="441"/>
    </location>
</feature>
<evidence type="ECO:0000313" key="10">
    <source>
        <dbReference type="EMBL" id="EXJ89882.1"/>
    </source>
</evidence>
<organism evidence="10 11">
    <name type="scientific">Capronia epimyces CBS 606.96</name>
    <dbReference type="NCBI Taxonomy" id="1182542"/>
    <lineage>
        <taxon>Eukaryota</taxon>
        <taxon>Fungi</taxon>
        <taxon>Dikarya</taxon>
        <taxon>Ascomycota</taxon>
        <taxon>Pezizomycotina</taxon>
        <taxon>Eurotiomycetes</taxon>
        <taxon>Chaetothyriomycetidae</taxon>
        <taxon>Chaetothyriales</taxon>
        <taxon>Herpotrichiellaceae</taxon>
        <taxon>Capronia</taxon>
    </lineage>
</organism>
<dbReference type="OrthoDB" id="8120565at2759"/>
<dbReference type="FunFam" id="1.20.1250.20:FF:000134">
    <property type="entry name" value="MFS sugar transporter protein"/>
    <property type="match status" value="1"/>
</dbReference>
<dbReference type="RefSeq" id="XP_007731279.1">
    <property type="nucleotide sequence ID" value="XM_007733089.1"/>
</dbReference>
<sequence>MADHDNSVGAASSVGAVDALDDSQHKKRHFRLSIILFNILMCFGSLSFAYSGAVIGTTLGQPSFYEYMELDKMADESGVIGATTSMYYVGGFFGAFFSHWVGDRYGRRIAIFGGALIVLLSAALCAGSVHIAMFIVFRLWSGFGAIMLSTSVPLWIMECAPPEVRGAFAQMHAVGVNLGFVLANYVGVGFFLHVNTNGSWRGPQAIGCIPCIPLMIAIWWIPESPRYLLLKDRTEEAWSIIKRLHSTPNDTTHEFARREMYQMRKQLEIDRALPSSWLEMWRRPSYRKRMAMAIFLGFSIQACGSQIIAIYGTTLYKNLGFSSEKQLLFQAGTFAVNLPFTTSCVFYTEKFRRPTLISFGLVLLVGILSCYTGLTATYIGTDNRAGQSAAVAMIWIFLATYSATVEGPFYYYSSEFFPTHLRAKGMTLQATTFCWTSILWAQSAPTAIDNIGWHFFLIFIILATFGAAVIYFYYPDTRGKTLEEIAALFGDDDLVAVYQRDIHLDHGTVVADIVREKLDKEGTADNLEHAV</sequence>
<dbReference type="PROSITE" id="PS50850">
    <property type="entry name" value="MFS"/>
    <property type="match status" value="1"/>
</dbReference>
<feature type="transmembrane region" description="Helical" evidence="8">
    <location>
        <begin position="169"/>
        <end position="192"/>
    </location>
</feature>
<comment type="subcellular location">
    <subcellularLocation>
        <location evidence="1">Membrane</location>
        <topology evidence="1">Multi-pass membrane protein</topology>
    </subcellularLocation>
</comment>
<evidence type="ECO:0000256" key="5">
    <source>
        <dbReference type="ARBA" id="ARBA00022989"/>
    </source>
</evidence>
<dbReference type="AlphaFoldDB" id="W9YAN2"/>
<reference evidence="10 11" key="1">
    <citation type="submission" date="2013-03" db="EMBL/GenBank/DDBJ databases">
        <title>The Genome Sequence of Capronia epimyces CBS 606.96.</title>
        <authorList>
            <consortium name="The Broad Institute Genomics Platform"/>
            <person name="Cuomo C."/>
            <person name="de Hoog S."/>
            <person name="Gorbushina A."/>
            <person name="Walker B."/>
            <person name="Young S.K."/>
            <person name="Zeng Q."/>
            <person name="Gargeya S."/>
            <person name="Fitzgerald M."/>
            <person name="Haas B."/>
            <person name="Abouelleil A."/>
            <person name="Allen A.W."/>
            <person name="Alvarado L."/>
            <person name="Arachchi H.M."/>
            <person name="Berlin A.M."/>
            <person name="Chapman S.B."/>
            <person name="Gainer-Dewar J."/>
            <person name="Goldberg J."/>
            <person name="Griggs A."/>
            <person name="Gujja S."/>
            <person name="Hansen M."/>
            <person name="Howarth C."/>
            <person name="Imamovic A."/>
            <person name="Ireland A."/>
            <person name="Larimer J."/>
            <person name="McCowan C."/>
            <person name="Murphy C."/>
            <person name="Pearson M."/>
            <person name="Poon T.W."/>
            <person name="Priest M."/>
            <person name="Roberts A."/>
            <person name="Saif S."/>
            <person name="Shea T."/>
            <person name="Sisk P."/>
            <person name="Sykes S."/>
            <person name="Wortman J."/>
            <person name="Nusbaum C."/>
            <person name="Birren B."/>
        </authorList>
    </citation>
    <scope>NUCLEOTIDE SEQUENCE [LARGE SCALE GENOMIC DNA]</scope>
    <source>
        <strain evidence="10 11">CBS 606.96</strain>
    </source>
</reference>
<feature type="transmembrane region" description="Helical" evidence="8">
    <location>
        <begin position="359"/>
        <end position="380"/>
    </location>
</feature>
<feature type="transmembrane region" description="Helical" evidence="8">
    <location>
        <begin position="453"/>
        <end position="474"/>
    </location>
</feature>
<name>W9YAN2_9EURO</name>
<feature type="transmembrane region" description="Helical" evidence="8">
    <location>
        <begin position="290"/>
        <end position="312"/>
    </location>
</feature>
<evidence type="ECO:0000313" key="11">
    <source>
        <dbReference type="Proteomes" id="UP000019478"/>
    </source>
</evidence>
<evidence type="ECO:0000256" key="2">
    <source>
        <dbReference type="ARBA" id="ARBA00010992"/>
    </source>
</evidence>
<dbReference type="InterPro" id="IPR050360">
    <property type="entry name" value="MFS_Sugar_Transporters"/>
</dbReference>
<protein>
    <recommendedName>
        <fullName evidence="9">Major facilitator superfamily (MFS) profile domain-containing protein</fullName>
    </recommendedName>
</protein>
<evidence type="ECO:0000259" key="9">
    <source>
        <dbReference type="PROSITE" id="PS50850"/>
    </source>
</evidence>
<dbReference type="eggNOG" id="KOG0254">
    <property type="taxonomic scope" value="Eukaryota"/>
</dbReference>
<dbReference type="EMBL" id="AMGY01000002">
    <property type="protein sequence ID" value="EXJ89882.1"/>
    <property type="molecule type" value="Genomic_DNA"/>
</dbReference>
<evidence type="ECO:0000256" key="4">
    <source>
        <dbReference type="ARBA" id="ARBA00022692"/>
    </source>
</evidence>
<feature type="transmembrane region" description="Helical" evidence="8">
    <location>
        <begin position="139"/>
        <end position="157"/>
    </location>
</feature>
<comment type="similarity">
    <text evidence="2 7">Belongs to the major facilitator superfamily. Sugar transporter (TC 2.A.1.1) family.</text>
</comment>
<dbReference type="GeneID" id="19167079"/>
<evidence type="ECO:0000256" key="3">
    <source>
        <dbReference type="ARBA" id="ARBA00022448"/>
    </source>
</evidence>
<keyword evidence="6 8" id="KW-0472">Membrane</keyword>
<keyword evidence="11" id="KW-1185">Reference proteome</keyword>
<keyword evidence="5 8" id="KW-1133">Transmembrane helix</keyword>
<feature type="transmembrane region" description="Helical" evidence="8">
    <location>
        <begin position="204"/>
        <end position="221"/>
    </location>
</feature>
<dbReference type="InterPro" id="IPR036259">
    <property type="entry name" value="MFS_trans_sf"/>
</dbReference>
<gene>
    <name evidence="10" type="ORF">A1O3_02949</name>
</gene>